<dbReference type="GO" id="GO:0008810">
    <property type="term" value="F:cellulase activity"/>
    <property type="evidence" value="ECO:0007669"/>
    <property type="project" value="UniProtKB-EC"/>
</dbReference>
<dbReference type="InterPro" id="IPR008007">
    <property type="entry name" value="Peptidase_M42"/>
</dbReference>
<dbReference type="InterPro" id="IPR023367">
    <property type="entry name" value="Peptidase_M42_dom2"/>
</dbReference>
<dbReference type="PANTHER" id="PTHR32481:SF0">
    <property type="entry name" value="AMINOPEPTIDASE YPDE-RELATED"/>
    <property type="match status" value="1"/>
</dbReference>
<reference evidence="8 9" key="1">
    <citation type="journal article" date="2015" name="Genome Announc.">
        <title>Draft Genome Sequence of Clostridium tyrobutyricum Strain DIVETGP, Isolated from Cow's Milk for Grana Padano Production.</title>
        <authorList>
            <person name="Soggiu A."/>
            <person name="Piras C."/>
            <person name="Gaiarsa S."/>
            <person name="Sassera D."/>
            <person name="Roncada P."/>
            <person name="Bendixen E."/>
            <person name="Brasca M."/>
            <person name="Bonizzi L."/>
        </authorList>
    </citation>
    <scope>NUCLEOTIDE SEQUENCE [LARGE SCALE GENOMIC DNA]</scope>
    <source>
        <strain evidence="8 9">DIVETGP</strain>
    </source>
</reference>
<feature type="binding site" evidence="7">
    <location>
        <position position="185"/>
    </location>
    <ligand>
        <name>Zn(2+)</name>
        <dbReference type="ChEBI" id="CHEBI:29105"/>
        <label>2</label>
    </ligand>
</feature>
<evidence type="ECO:0000256" key="7">
    <source>
        <dbReference type="PIRSR" id="PIRSR001123-2"/>
    </source>
</evidence>
<comment type="similarity">
    <text evidence="1 6">Belongs to the peptidase M42 family.</text>
</comment>
<keyword evidence="2" id="KW-0031">Aminopeptidase</keyword>
<comment type="cofactor">
    <cofactor evidence="7">
        <name>a divalent metal cation</name>
        <dbReference type="ChEBI" id="CHEBI:60240"/>
    </cofactor>
    <text evidence="7">Binds 2 divalent metal cations per subunit.</text>
</comment>
<accession>W6NBL9</accession>
<keyword evidence="8" id="KW-0326">Glycosidase</keyword>
<dbReference type="SUPFAM" id="SSF53187">
    <property type="entry name" value="Zn-dependent exopeptidases"/>
    <property type="match status" value="1"/>
</dbReference>
<feature type="binding site" evidence="7">
    <location>
        <position position="60"/>
    </location>
    <ligand>
        <name>Zn(2+)</name>
        <dbReference type="ChEBI" id="CHEBI:29105"/>
        <label>1</label>
    </ligand>
</feature>
<dbReference type="InterPro" id="IPR051464">
    <property type="entry name" value="Peptidase_M42_aminopept"/>
</dbReference>
<evidence type="ECO:0000256" key="6">
    <source>
        <dbReference type="PIRNR" id="PIRNR001123"/>
    </source>
</evidence>
<proteinExistence type="inferred from homology"/>
<dbReference type="EMBL" id="CBXI010000045">
    <property type="protein sequence ID" value="CDL92959.1"/>
    <property type="molecule type" value="Genomic_DNA"/>
</dbReference>
<keyword evidence="4 7" id="KW-0479">Metal-binding</keyword>
<dbReference type="PANTHER" id="PTHR32481">
    <property type="entry name" value="AMINOPEPTIDASE"/>
    <property type="match status" value="1"/>
</dbReference>
<dbReference type="Proteomes" id="UP000019482">
    <property type="component" value="Unassembled WGS sequence"/>
</dbReference>
<dbReference type="EC" id="3.2.1.4" evidence="8"/>
<dbReference type="Gene3D" id="2.40.30.40">
    <property type="entry name" value="Peptidase M42, domain 2"/>
    <property type="match status" value="1"/>
</dbReference>
<dbReference type="GO" id="GO:0006508">
    <property type="term" value="P:proteolysis"/>
    <property type="evidence" value="ECO:0007669"/>
    <property type="project" value="UniProtKB-KW"/>
</dbReference>
<dbReference type="SUPFAM" id="SSF101821">
    <property type="entry name" value="Aminopeptidase/glucanase lid domain"/>
    <property type="match status" value="1"/>
</dbReference>
<evidence type="ECO:0000256" key="3">
    <source>
        <dbReference type="ARBA" id="ARBA00022670"/>
    </source>
</evidence>
<evidence type="ECO:0000256" key="5">
    <source>
        <dbReference type="ARBA" id="ARBA00022801"/>
    </source>
</evidence>
<organism evidence="8 9">
    <name type="scientific">Clostridium tyrobutyricum DIVETGP</name>
    <dbReference type="NCBI Taxonomy" id="1408889"/>
    <lineage>
        <taxon>Bacteria</taxon>
        <taxon>Bacillati</taxon>
        <taxon>Bacillota</taxon>
        <taxon>Clostridia</taxon>
        <taxon>Eubacteriales</taxon>
        <taxon>Clostridiaceae</taxon>
        <taxon>Clostridium</taxon>
    </lineage>
</organism>
<evidence type="ECO:0000256" key="4">
    <source>
        <dbReference type="ARBA" id="ARBA00022723"/>
    </source>
</evidence>
<sequence>MDNLLVNLINSYGISGNEDKIRDLIRKHLNENGHEPYIDSFGNIVVKKGSGKDKLMLCAHMDSTGFIVNDICEDGLISMESIGLFRKEDVSHSFIRFENGTLGKIYCCESGIFVDIGMSKKEDVLEDIKEGDTASLIGPYLVVGNNNIVSPLLHNKIGCYILLKLIENFKREDIEVYFVFSTQGEIGGIGARAAANIIDPDYAVVIGTKQSSSIDKKKKIIDIGKGPVLRIMDKALIIHQDIKAMLEDASKKSDVKLQYSIDKDESEGGLLHKELSGIRTGEIDVPCRYKYSISEMVSIDDIDETIKLLQELI</sequence>
<evidence type="ECO:0000256" key="2">
    <source>
        <dbReference type="ARBA" id="ARBA00022438"/>
    </source>
</evidence>
<dbReference type="Gene3D" id="3.40.630.10">
    <property type="entry name" value="Zn peptidases"/>
    <property type="match status" value="1"/>
</dbReference>
<protein>
    <submittedName>
        <fullName evidence="8">Peptidase M42 family protein</fullName>
        <ecNumber evidence="8">3.2.1.4</ecNumber>
    </submittedName>
</protein>
<dbReference type="PIRSF" id="PIRSF001123">
    <property type="entry name" value="PepA_GA"/>
    <property type="match status" value="1"/>
</dbReference>
<keyword evidence="3" id="KW-0645">Protease</keyword>
<dbReference type="GO" id="GO:0004177">
    <property type="term" value="F:aminopeptidase activity"/>
    <property type="evidence" value="ECO:0007669"/>
    <property type="project" value="UniProtKB-UniRule"/>
</dbReference>
<dbReference type="AlphaFoldDB" id="W6NBL9"/>
<evidence type="ECO:0000313" key="9">
    <source>
        <dbReference type="Proteomes" id="UP000019482"/>
    </source>
</evidence>
<dbReference type="Pfam" id="PF05343">
    <property type="entry name" value="Peptidase_M42"/>
    <property type="match status" value="1"/>
</dbReference>
<keyword evidence="5 8" id="KW-0378">Hydrolase</keyword>
<keyword evidence="9" id="KW-1185">Reference proteome</keyword>
<dbReference type="OrthoDB" id="9772053at2"/>
<dbReference type="GO" id="GO:0046872">
    <property type="term" value="F:metal ion binding"/>
    <property type="evidence" value="ECO:0007669"/>
    <property type="project" value="UniProtKB-UniRule"/>
</dbReference>
<comment type="caution">
    <text evidence="8">The sequence shown here is derived from an EMBL/GenBank/DDBJ whole genome shotgun (WGS) entry which is preliminary data.</text>
</comment>
<gene>
    <name evidence="8" type="ORF">CTDIVETGP_3029</name>
</gene>
<evidence type="ECO:0000256" key="1">
    <source>
        <dbReference type="ARBA" id="ARBA00006272"/>
    </source>
</evidence>
<name>W6NBL9_CLOTY</name>
<evidence type="ECO:0000313" key="8">
    <source>
        <dbReference type="EMBL" id="CDL92959.1"/>
    </source>
</evidence>